<protein>
    <recommendedName>
        <fullName evidence="5">PLA2c domain-containing protein</fullName>
    </recommendedName>
</protein>
<dbReference type="InterPro" id="IPR002642">
    <property type="entry name" value="LysoPLipase_cat_dom"/>
</dbReference>
<dbReference type="InterPro" id="IPR016035">
    <property type="entry name" value="Acyl_Trfase/lysoPLipase"/>
</dbReference>
<evidence type="ECO:0000256" key="4">
    <source>
        <dbReference type="SAM" id="MobiDB-lite"/>
    </source>
</evidence>
<keyword evidence="7" id="KW-1185">Reference proteome</keyword>
<feature type="region of interest" description="Disordered" evidence="4">
    <location>
        <begin position="1075"/>
        <end position="1094"/>
    </location>
</feature>
<dbReference type="PRINTS" id="PR02086">
    <property type="entry name" value="PUTNUCHARBI1"/>
</dbReference>
<keyword evidence="2 3" id="KW-0443">Lipid metabolism</keyword>
<evidence type="ECO:0000256" key="2">
    <source>
        <dbReference type="ARBA" id="ARBA00023098"/>
    </source>
</evidence>
<gene>
    <name evidence="6" type="ORF">KUTeg_021524</name>
</gene>
<feature type="compositionally biased region" description="Low complexity" evidence="4">
    <location>
        <begin position="1077"/>
        <end position="1094"/>
    </location>
</feature>
<evidence type="ECO:0000256" key="3">
    <source>
        <dbReference type="PROSITE-ProRule" id="PRU00555"/>
    </source>
</evidence>
<feature type="domain" description="PLA2c" evidence="5">
    <location>
        <begin position="796"/>
        <end position="1367"/>
    </location>
</feature>
<dbReference type="Gene3D" id="3.40.1090.10">
    <property type="entry name" value="Cytosolic phospholipase A2 catalytic domain"/>
    <property type="match status" value="2"/>
</dbReference>
<dbReference type="Proteomes" id="UP001217089">
    <property type="component" value="Unassembled WGS sequence"/>
</dbReference>
<dbReference type="PROSITE" id="PS51210">
    <property type="entry name" value="PLA2C"/>
    <property type="match status" value="2"/>
</dbReference>
<evidence type="ECO:0000313" key="6">
    <source>
        <dbReference type="EMBL" id="KAJ8300005.1"/>
    </source>
</evidence>
<dbReference type="PANTHER" id="PTHR10728:SF40">
    <property type="entry name" value="PATATIN FAMILY PROTEIN"/>
    <property type="match status" value="1"/>
</dbReference>
<feature type="compositionally biased region" description="Low complexity" evidence="4">
    <location>
        <begin position="355"/>
        <end position="372"/>
    </location>
</feature>
<comment type="caution">
    <text evidence="6">The sequence shown here is derived from an EMBL/GenBank/DDBJ whole genome shotgun (WGS) entry which is preliminary data.</text>
</comment>
<accession>A0ABQ9E4E1</accession>
<dbReference type="EMBL" id="JARBDR010000919">
    <property type="protein sequence ID" value="KAJ8300005.1"/>
    <property type="molecule type" value="Genomic_DNA"/>
</dbReference>
<keyword evidence="1 3" id="KW-0378">Hydrolase</keyword>
<dbReference type="InterPro" id="IPR026103">
    <property type="entry name" value="HARBI1_animal"/>
</dbReference>
<dbReference type="PANTHER" id="PTHR10728">
    <property type="entry name" value="CYTOSOLIC PHOSPHOLIPASE A2"/>
    <property type="match status" value="1"/>
</dbReference>
<proteinExistence type="predicted"/>
<sequence>MGPKMALIDANYTIDELLSTTLIDLQDVPLDGKMKKTIQFNETSEVDIEMWADNTIEPQLRFSLSLPQEEHDFLHKRKGKVLEAMKRILGKDAPTSIRDVPIIGVLGSGGGFRAMTAYSGVFTALVDSQILDMDYQDRHEWPQKSPGELRHELQENIEKSPFWLLGPNSMYKYLSRIIAKRRNGQPISFTDFFGHLVGETILSGRDTAKLTDQQETIKDEWMEFSPFEIGLPKYGSFMKTKQFGSKFFMGHLVKEYEEPPLHFLQGIWGSAFCIQFHRLLKDDKKVSKKDKIKKRNFLHYEDYSDDEREELEQELLHDLCTQSSEESELSDQETDELGQALSENPFKKLKQQEMNNNKTENTPTSPTETSKSTSFWTGMLQKVFDSNSILKTIEGRAAKVHNYMRGLALYKVYPFSPFTSVNNEEPGTDQFDGIFEMYPTTMKKLYVVDGGLTFNSPYPLLLRPQREVDLLLSFDFSARPSDSTQPFKELLLAERWANLNNVPFPKIDPDVFEKEGMKECYVFKDSSNPKCPIVLHFALANIHFKDEIKPGEPRITKEQKDFGDFQIFDNPDKPYSTFNFKYNKVDFDRLSNLMEYNTLRSKDIIMENIKLCRNRNVRRVFLDRKNLMDYLRVEEIFARYRFSCHTIFYITDLVSARLVHPTRRSVPLTPLLQVLVFLRFLATGAFHLLIGDSINISKATAGRCIRRVSQVIFSLAGQFIVFPKGDEARQRKSGFFAVAGSTISMYSLICKSFTWLQHNQGMEMALIDANYTIDELLSTTLIDLQDVPLDGKMKKTIQFNEPQLRFSLSLPQEEHDFLHKRKGKVLEAMKRILGKDAPTSIRDVPIIGVLGSGGGFRAMTAYSGVFTALVDSQILDMLYSHPEWPQKSPGELRHELQENIEKSPFWLLGPNSMYKYLSRIISKRRNGQPISFTDFFGHLVGETILSGRDTAKLTDQQETIKDEWMEFSPFEIGLPKYGSFMKTKQFGSKFFMGHLVKEYEEPPLHFLQGIWGSAFCIQFHRLLKDDKKVSKKDKIKKRNFLHYEDYKESELSDQETDELGQALSENPFKKLKQQEMNNNKTENTPTSPTETSKSTSFWTGMLQKVFDSNSILKTIEGRAAKVHNYMRGLALYKVYPFSPFTSVNNEEPGTDQFDGIFEMYPTTMKKLYVVDGGLTFNSPYPLLLRPQREVDLLLSFDFSARPSDSTQPFKELLLAERWANLNNVPFPKIDPDVFEKEGMKECYVFKDSSNPKCPIVLHFALANIHFKDEIKPGEPRITKEQKDFGDFQIFDNPDKPYSTFNFKYNKVDFDRLSNLMEYNTLRSKDIIMENIKLCVKKRQNSLARRPIKLKDIKKLRLKNRKSERNLEKFIQSIEQNDSH</sequence>
<evidence type="ECO:0000259" key="5">
    <source>
        <dbReference type="PROSITE" id="PS51210"/>
    </source>
</evidence>
<feature type="region of interest" description="Disordered" evidence="4">
    <location>
        <begin position="353"/>
        <end position="372"/>
    </location>
</feature>
<dbReference type="Pfam" id="PF01735">
    <property type="entry name" value="PLA2_B"/>
    <property type="match status" value="2"/>
</dbReference>
<feature type="domain" description="PLA2c" evidence="5">
    <location>
        <begin position="52"/>
        <end position="647"/>
    </location>
</feature>
<dbReference type="SMART" id="SM00022">
    <property type="entry name" value="PLAc"/>
    <property type="match status" value="2"/>
</dbReference>
<dbReference type="SUPFAM" id="SSF52151">
    <property type="entry name" value="FabD/lysophospholipase-like"/>
    <property type="match status" value="2"/>
</dbReference>
<organism evidence="6 7">
    <name type="scientific">Tegillarca granosa</name>
    <name type="common">Malaysian cockle</name>
    <name type="synonym">Anadara granosa</name>
    <dbReference type="NCBI Taxonomy" id="220873"/>
    <lineage>
        <taxon>Eukaryota</taxon>
        <taxon>Metazoa</taxon>
        <taxon>Spiralia</taxon>
        <taxon>Lophotrochozoa</taxon>
        <taxon>Mollusca</taxon>
        <taxon>Bivalvia</taxon>
        <taxon>Autobranchia</taxon>
        <taxon>Pteriomorphia</taxon>
        <taxon>Arcoida</taxon>
        <taxon>Arcoidea</taxon>
        <taxon>Arcidae</taxon>
        <taxon>Tegillarca</taxon>
    </lineage>
</organism>
<evidence type="ECO:0000256" key="1">
    <source>
        <dbReference type="ARBA" id="ARBA00022801"/>
    </source>
</evidence>
<reference evidence="6 7" key="1">
    <citation type="submission" date="2022-12" db="EMBL/GenBank/DDBJ databases">
        <title>Chromosome-level genome of Tegillarca granosa.</title>
        <authorList>
            <person name="Kim J."/>
        </authorList>
    </citation>
    <scope>NUCLEOTIDE SEQUENCE [LARGE SCALE GENOMIC DNA]</scope>
    <source>
        <strain evidence="6">Teg-2019</strain>
        <tissue evidence="6">Adductor muscle</tissue>
    </source>
</reference>
<name>A0ABQ9E4E1_TEGGR</name>
<evidence type="ECO:0000313" key="7">
    <source>
        <dbReference type="Proteomes" id="UP001217089"/>
    </source>
</evidence>
<keyword evidence="3" id="KW-0442">Lipid degradation</keyword>